<keyword evidence="4" id="KW-1185">Reference proteome</keyword>
<dbReference type="Pfam" id="PF00496">
    <property type="entry name" value="SBP_bac_5"/>
    <property type="match status" value="1"/>
</dbReference>
<comment type="caution">
    <text evidence="3">The sequence shown here is derived from an EMBL/GenBank/DDBJ whole genome shotgun (WGS) entry which is preliminary data.</text>
</comment>
<dbReference type="InterPro" id="IPR006311">
    <property type="entry name" value="TAT_signal"/>
</dbReference>
<protein>
    <submittedName>
        <fullName evidence="3">Extracellular solute-binding protein, family 5</fullName>
    </submittedName>
</protein>
<evidence type="ECO:0000313" key="4">
    <source>
        <dbReference type="Proteomes" id="UP000051927"/>
    </source>
</evidence>
<proteinExistence type="predicted"/>
<keyword evidence="1" id="KW-0732">Signal</keyword>
<gene>
    <name evidence="3" type="ORF">IV60_GL001057</name>
</gene>
<dbReference type="PROSITE" id="PS51257">
    <property type="entry name" value="PROKAR_LIPOPROTEIN"/>
    <property type="match status" value="1"/>
</dbReference>
<dbReference type="InterPro" id="IPR039424">
    <property type="entry name" value="SBP_5"/>
</dbReference>
<evidence type="ECO:0000256" key="1">
    <source>
        <dbReference type="SAM" id="SignalP"/>
    </source>
</evidence>
<dbReference type="PANTHER" id="PTHR30290:SF65">
    <property type="entry name" value="MONOACYL PHOSPHATIDYLINOSITOL TETRAMANNOSIDE-BINDING PROTEIN LPQW-RELATED"/>
    <property type="match status" value="1"/>
</dbReference>
<feature type="signal peptide" evidence="1">
    <location>
        <begin position="1"/>
        <end position="24"/>
    </location>
</feature>
<dbReference type="PANTHER" id="PTHR30290">
    <property type="entry name" value="PERIPLASMIC BINDING COMPONENT OF ABC TRANSPORTER"/>
    <property type="match status" value="1"/>
</dbReference>
<dbReference type="Gene3D" id="3.40.190.10">
    <property type="entry name" value="Periplasmic binding protein-like II"/>
    <property type="match status" value="1"/>
</dbReference>
<evidence type="ECO:0000313" key="3">
    <source>
        <dbReference type="EMBL" id="KRO01814.1"/>
    </source>
</evidence>
<sequence length="594" mass="64113">MGDRMTYKNLSRRSFLTLSGVAVAGFGLVGCNNGGTANDGNKVSGDAEPLEGSPATTALDKLPLPEKGQVYINAKKRDEIKDGGTLTLPINEIGPDWNYLNVAGNTVYMHDLWNYYMPALCVLGDATGSKIEPNPDFIKSIKVDESTGKQVITVEYAEKAVFNDGTSMDWQAFNAVYTVMSGKNADYTPSATDGYDKIESVAKGDTDKIAVVTMTEPVYPAEALFGVALHPSAVDVDTFNNGWANNPHAEWGAGPFTIDSFNDTQVTFKQNPNWWGDKPKLDTIVFKQMEAQALFNAFKNGEIDTTGATQSGSAEMLSNFNSMEDAQIRRAYGKSVYNIEINSTRGALTDINVRKAFCQSIDPSVIVSIVFQGVNWQEEAPGSMLLQTWSDGYENNLPSDVKDLKDSAAHTAAAKKTLEDAGYALGSDGIYAKDGTRAAFAFTTFGDSATTKNRAAAVQKMAKDAGIEVTIDNHPSSEFSKVLVSGDWDTCLFGWSGTATSIWNGGQLYGSESESNFAKCGNAEIDAEFAKVPSISDHAKQVKASNDAEKKSMATYGYLPVYSGPEVIVTKKGIANVGPCLYLDIRTEDIGWEK</sequence>
<dbReference type="Gene3D" id="3.10.105.10">
    <property type="entry name" value="Dipeptide-binding Protein, Domain 3"/>
    <property type="match status" value="1"/>
</dbReference>
<name>A0ABR5PYY3_9ACTN</name>
<dbReference type="CDD" id="cd08501">
    <property type="entry name" value="PBP2_Lpqw"/>
    <property type="match status" value="1"/>
</dbReference>
<organism evidence="3 4">
    <name type="scientific">Lancefieldella rimae</name>
    <dbReference type="NCBI Taxonomy" id="1383"/>
    <lineage>
        <taxon>Bacteria</taxon>
        <taxon>Bacillati</taxon>
        <taxon>Actinomycetota</taxon>
        <taxon>Coriobacteriia</taxon>
        <taxon>Coriobacteriales</taxon>
        <taxon>Atopobiaceae</taxon>
        <taxon>Lancefieldella</taxon>
    </lineage>
</organism>
<dbReference type="PROSITE" id="PS51318">
    <property type="entry name" value="TAT"/>
    <property type="match status" value="1"/>
</dbReference>
<dbReference type="Proteomes" id="UP000051927">
    <property type="component" value="Unassembled WGS sequence"/>
</dbReference>
<reference evidence="3 4" key="1">
    <citation type="journal article" date="2015" name="Genome Announc.">
        <title>Expanding the biotechnology potential of lactobacilli through comparative genomics of 213 strains and associated genera.</title>
        <authorList>
            <person name="Sun Z."/>
            <person name="Harris H.M."/>
            <person name="McCann A."/>
            <person name="Guo C."/>
            <person name="Argimon S."/>
            <person name="Zhang W."/>
            <person name="Yang X."/>
            <person name="Jeffery I.B."/>
            <person name="Cooney J.C."/>
            <person name="Kagawa T.F."/>
            <person name="Liu W."/>
            <person name="Song Y."/>
            <person name="Salvetti E."/>
            <person name="Wrobel A."/>
            <person name="Rasinkangas P."/>
            <person name="Parkhill J."/>
            <person name="Rea M.C."/>
            <person name="O'Sullivan O."/>
            <person name="Ritari J."/>
            <person name="Douillard F.P."/>
            <person name="Paul Ross R."/>
            <person name="Yang R."/>
            <person name="Briner A.E."/>
            <person name="Felis G.E."/>
            <person name="de Vos W.M."/>
            <person name="Barrangou R."/>
            <person name="Klaenhammer T.R."/>
            <person name="Caufield P.W."/>
            <person name="Cui Y."/>
            <person name="Zhang H."/>
            <person name="O'Toole P.W."/>
        </authorList>
    </citation>
    <scope>NUCLEOTIDE SEQUENCE [LARGE SCALE GENOMIC DNA]</scope>
    <source>
        <strain evidence="3 4">DSM 7090</strain>
    </source>
</reference>
<evidence type="ECO:0000259" key="2">
    <source>
        <dbReference type="Pfam" id="PF00496"/>
    </source>
</evidence>
<dbReference type="EMBL" id="JQCP01000003">
    <property type="protein sequence ID" value="KRO01814.1"/>
    <property type="molecule type" value="Genomic_DNA"/>
</dbReference>
<accession>A0ABR5PYY3</accession>
<dbReference type="SUPFAM" id="SSF53850">
    <property type="entry name" value="Periplasmic binding protein-like II"/>
    <property type="match status" value="1"/>
</dbReference>
<feature type="chain" id="PRO_5046028580" evidence="1">
    <location>
        <begin position="25"/>
        <end position="594"/>
    </location>
</feature>
<feature type="domain" description="Solute-binding protein family 5" evidence="2">
    <location>
        <begin position="133"/>
        <end position="514"/>
    </location>
</feature>
<dbReference type="InterPro" id="IPR000914">
    <property type="entry name" value="SBP_5_dom"/>
</dbReference>
<dbReference type="Gene3D" id="3.90.76.10">
    <property type="entry name" value="Dipeptide-binding Protein, Domain 1"/>
    <property type="match status" value="1"/>
</dbReference>